<sequence>MTEMQHERLQAVEDEITDLNDEIEKYKAQLKAVQKAIEDEDELTAKLQEEINRLEK</sequence>
<reference evidence="2 3" key="1">
    <citation type="journal article" date="2019" name="PLoS Negl. Trop. Dis.">
        <title>Whole genome sequencing of Entamoeba nuttalli reveals mammalian host-related molecular signatures and a novel octapeptide-repeat surface protein.</title>
        <authorList>
            <person name="Tanaka M."/>
            <person name="Makiuchi T."/>
            <person name="Komiyama T."/>
            <person name="Shiina T."/>
            <person name="Osaki K."/>
            <person name="Tachibana H."/>
        </authorList>
    </citation>
    <scope>NUCLEOTIDE SEQUENCE [LARGE SCALE GENOMIC DNA]</scope>
    <source>
        <strain evidence="2 3">P19-061405</strain>
    </source>
</reference>
<organism evidence="2 3">
    <name type="scientific">Entamoeba nuttalli</name>
    <dbReference type="NCBI Taxonomy" id="412467"/>
    <lineage>
        <taxon>Eukaryota</taxon>
        <taxon>Amoebozoa</taxon>
        <taxon>Evosea</taxon>
        <taxon>Archamoebae</taxon>
        <taxon>Mastigamoebida</taxon>
        <taxon>Entamoebidae</taxon>
        <taxon>Entamoeba</taxon>
    </lineage>
</organism>
<proteinExistence type="predicted"/>
<gene>
    <name evidence="2" type="ORF">ENUP19_0325G0019</name>
</gene>
<evidence type="ECO:0000256" key="1">
    <source>
        <dbReference type="SAM" id="Coils"/>
    </source>
</evidence>
<evidence type="ECO:0000313" key="2">
    <source>
        <dbReference type="EMBL" id="GAB1227183.1"/>
    </source>
</evidence>
<dbReference type="EMBL" id="BAAFRS010000325">
    <property type="protein sequence ID" value="GAB1227183.1"/>
    <property type="molecule type" value="Genomic_DNA"/>
</dbReference>
<evidence type="ECO:0000313" key="3">
    <source>
        <dbReference type="Proteomes" id="UP001628156"/>
    </source>
</evidence>
<protein>
    <submittedName>
        <fullName evidence="2">Uncharacterized protein</fullName>
    </submittedName>
</protein>
<name>A0ABQ0DWF4_9EUKA</name>
<accession>A0ABQ0DWF4</accession>
<keyword evidence="3" id="KW-1185">Reference proteome</keyword>
<comment type="caution">
    <text evidence="2">The sequence shown here is derived from an EMBL/GenBank/DDBJ whole genome shotgun (WGS) entry which is preliminary data.</text>
</comment>
<dbReference type="Proteomes" id="UP001628156">
    <property type="component" value="Unassembled WGS sequence"/>
</dbReference>
<keyword evidence="1" id="KW-0175">Coiled coil</keyword>
<feature type="coiled-coil region" evidence="1">
    <location>
        <begin position="2"/>
        <end position="53"/>
    </location>
</feature>